<dbReference type="Gene3D" id="1.10.10.10">
    <property type="entry name" value="Winged helix-like DNA-binding domain superfamily/Winged helix DNA-binding domain"/>
    <property type="match status" value="1"/>
</dbReference>
<reference evidence="7 8" key="1">
    <citation type="submission" date="2016-10" db="EMBL/GenBank/DDBJ databases">
        <authorList>
            <person name="de Groot N.N."/>
        </authorList>
    </citation>
    <scope>NUCLEOTIDE SEQUENCE [LARGE SCALE GENOMIC DNA]</scope>
    <source>
        <strain evidence="7 8">HLD2</strain>
    </source>
</reference>
<feature type="domain" description="HTH lysR-type" evidence="6">
    <location>
        <begin position="1"/>
        <end position="58"/>
    </location>
</feature>
<dbReference type="InterPro" id="IPR036388">
    <property type="entry name" value="WH-like_DNA-bd_sf"/>
</dbReference>
<evidence type="ECO:0000256" key="3">
    <source>
        <dbReference type="ARBA" id="ARBA00023125"/>
    </source>
</evidence>
<keyword evidence="4" id="KW-0010">Activator</keyword>
<dbReference type="EMBL" id="FMWD01000003">
    <property type="protein sequence ID" value="SCZ56293.1"/>
    <property type="molecule type" value="Genomic_DNA"/>
</dbReference>
<sequence length="298" mass="33757">MNLRDLEYLVALDEERHFQRAADRCYVSQPTLSGQIKKLEGELNVSLVERSGRKIAMTEAGLAIAGQARRVLADTRTIRELAASFRNPMEGDLHMGVIPTVAPYLLPLFIPHLRRRFPGLKLFLHEHQTAVLLRKLRDAELEVLLLALPVETDEFVENDLFREPFLLTVADDHPLAERDRASLDLLKDLEVMLLEEGHCMRGQALDVCLTAGAREHRGFRGTSLETLRQMAAEGIGITLMPKLATLRERNHEGSIRYIPFEEPEPTRRIGLLYRKGSYREESFAAIGEVIREAVTTSL</sequence>
<dbReference type="GO" id="GO:0003677">
    <property type="term" value="F:DNA binding"/>
    <property type="evidence" value="ECO:0007669"/>
    <property type="project" value="UniProtKB-KW"/>
</dbReference>
<dbReference type="RefSeq" id="WP_092994256.1">
    <property type="nucleotide sequence ID" value="NZ_FMWD01000003.1"/>
</dbReference>
<dbReference type="AlphaFoldDB" id="A0A1G5Q3A3"/>
<evidence type="ECO:0000313" key="7">
    <source>
        <dbReference type="EMBL" id="SCZ56293.1"/>
    </source>
</evidence>
<accession>A0A1G5Q3A3</accession>
<dbReference type="SUPFAM" id="SSF46785">
    <property type="entry name" value="Winged helix' DNA-binding domain"/>
    <property type="match status" value="1"/>
</dbReference>
<evidence type="ECO:0000313" key="8">
    <source>
        <dbReference type="Proteomes" id="UP000199648"/>
    </source>
</evidence>
<dbReference type="FunFam" id="1.10.10.10:FF:000001">
    <property type="entry name" value="LysR family transcriptional regulator"/>
    <property type="match status" value="1"/>
</dbReference>
<dbReference type="CDD" id="cd08411">
    <property type="entry name" value="PBP2_OxyR"/>
    <property type="match status" value="1"/>
</dbReference>
<dbReference type="STRING" id="415747.SAMN03097708_01327"/>
<dbReference type="PANTHER" id="PTHR30346:SF26">
    <property type="entry name" value="HYDROGEN PEROXIDE-INDUCIBLE GENES ACTIVATOR"/>
    <property type="match status" value="1"/>
</dbReference>
<dbReference type="NCBIfam" id="NF008361">
    <property type="entry name" value="PRK11151.1"/>
    <property type="match status" value="1"/>
</dbReference>
<proteinExistence type="inferred from homology"/>
<dbReference type="Gene3D" id="3.40.190.10">
    <property type="entry name" value="Periplasmic binding protein-like II"/>
    <property type="match status" value="2"/>
</dbReference>
<dbReference type="Proteomes" id="UP000199648">
    <property type="component" value="Unassembled WGS sequence"/>
</dbReference>
<keyword evidence="5" id="KW-0804">Transcription</keyword>
<evidence type="ECO:0000256" key="4">
    <source>
        <dbReference type="ARBA" id="ARBA00023159"/>
    </source>
</evidence>
<comment type="similarity">
    <text evidence="1">Belongs to the LysR transcriptional regulatory family.</text>
</comment>
<protein>
    <submittedName>
        <fullName evidence="7">LysR family transcriptional regulator, hydrogen peroxide-inducible genes activator</fullName>
    </submittedName>
</protein>
<keyword evidence="8" id="KW-1185">Reference proteome</keyword>
<evidence type="ECO:0000259" key="6">
    <source>
        <dbReference type="PROSITE" id="PS50931"/>
    </source>
</evidence>
<dbReference type="GO" id="GO:0003700">
    <property type="term" value="F:DNA-binding transcription factor activity"/>
    <property type="evidence" value="ECO:0007669"/>
    <property type="project" value="InterPro"/>
</dbReference>
<dbReference type="InterPro" id="IPR005119">
    <property type="entry name" value="LysR_subst-bd"/>
</dbReference>
<dbReference type="GO" id="GO:0032993">
    <property type="term" value="C:protein-DNA complex"/>
    <property type="evidence" value="ECO:0007669"/>
    <property type="project" value="TreeGrafter"/>
</dbReference>
<evidence type="ECO:0000256" key="2">
    <source>
        <dbReference type="ARBA" id="ARBA00023015"/>
    </source>
</evidence>
<gene>
    <name evidence="7" type="ORF">SAMN03097708_01327</name>
</gene>
<dbReference type="SUPFAM" id="SSF53850">
    <property type="entry name" value="Periplasmic binding protein-like II"/>
    <property type="match status" value="1"/>
</dbReference>
<organism evidence="7 8">
    <name type="scientific">Thiohalomonas denitrificans</name>
    <dbReference type="NCBI Taxonomy" id="415747"/>
    <lineage>
        <taxon>Bacteria</taxon>
        <taxon>Pseudomonadati</taxon>
        <taxon>Pseudomonadota</taxon>
        <taxon>Gammaproteobacteria</taxon>
        <taxon>Thiohalomonadales</taxon>
        <taxon>Thiohalomonadaceae</taxon>
        <taxon>Thiohalomonas</taxon>
    </lineage>
</organism>
<dbReference type="Pfam" id="PF03466">
    <property type="entry name" value="LysR_substrate"/>
    <property type="match status" value="1"/>
</dbReference>
<dbReference type="OrthoDB" id="5297026at2"/>
<evidence type="ECO:0000256" key="5">
    <source>
        <dbReference type="ARBA" id="ARBA00023163"/>
    </source>
</evidence>
<dbReference type="Pfam" id="PF00126">
    <property type="entry name" value="HTH_1"/>
    <property type="match status" value="1"/>
</dbReference>
<dbReference type="InterPro" id="IPR000847">
    <property type="entry name" value="LysR_HTH_N"/>
</dbReference>
<keyword evidence="2" id="KW-0805">Transcription regulation</keyword>
<evidence type="ECO:0000256" key="1">
    <source>
        <dbReference type="ARBA" id="ARBA00009437"/>
    </source>
</evidence>
<dbReference type="PANTHER" id="PTHR30346">
    <property type="entry name" value="TRANSCRIPTIONAL DUAL REGULATOR HCAR-RELATED"/>
    <property type="match status" value="1"/>
</dbReference>
<name>A0A1G5Q3A3_9GAMM</name>
<keyword evidence="3" id="KW-0238">DNA-binding</keyword>
<dbReference type="PRINTS" id="PR00039">
    <property type="entry name" value="HTHLYSR"/>
</dbReference>
<dbReference type="PROSITE" id="PS50931">
    <property type="entry name" value="HTH_LYSR"/>
    <property type="match status" value="1"/>
</dbReference>
<dbReference type="InterPro" id="IPR036390">
    <property type="entry name" value="WH_DNA-bd_sf"/>
</dbReference>